<reference evidence="4 5" key="1">
    <citation type="submission" date="2020-08" db="EMBL/GenBank/DDBJ databases">
        <title>Functional genomics of gut bacteria from endangered species of beetles.</title>
        <authorList>
            <person name="Carlos-Shanley C."/>
        </authorList>
    </citation>
    <scope>NUCLEOTIDE SEQUENCE [LARGE SCALE GENOMIC DNA]</scope>
    <source>
        <strain evidence="4 5">S00239</strain>
    </source>
</reference>
<dbReference type="SUPFAM" id="SSF111369">
    <property type="entry name" value="HlyD-like secretion proteins"/>
    <property type="match status" value="1"/>
</dbReference>
<dbReference type="Gene3D" id="2.40.30.170">
    <property type="match status" value="1"/>
</dbReference>
<evidence type="ECO:0000313" key="4">
    <source>
        <dbReference type="EMBL" id="MBB4844572.1"/>
    </source>
</evidence>
<dbReference type="Gene3D" id="2.40.420.20">
    <property type="match status" value="1"/>
</dbReference>
<dbReference type="AlphaFoldDB" id="A0A840LD53"/>
<dbReference type="PANTHER" id="PTHR30469">
    <property type="entry name" value="MULTIDRUG RESISTANCE PROTEIN MDTA"/>
    <property type="match status" value="1"/>
</dbReference>
<dbReference type="GO" id="GO:1990281">
    <property type="term" value="C:efflux pump complex"/>
    <property type="evidence" value="ECO:0007669"/>
    <property type="project" value="TreeGrafter"/>
</dbReference>
<dbReference type="InterPro" id="IPR058624">
    <property type="entry name" value="MdtA-like_HH"/>
</dbReference>
<dbReference type="Pfam" id="PF25967">
    <property type="entry name" value="RND-MFP_C"/>
    <property type="match status" value="1"/>
</dbReference>
<organism evidence="4 5">
    <name type="scientific">Roseateles oligotrophus</name>
    <dbReference type="NCBI Taxonomy" id="1769250"/>
    <lineage>
        <taxon>Bacteria</taxon>
        <taxon>Pseudomonadati</taxon>
        <taxon>Pseudomonadota</taxon>
        <taxon>Betaproteobacteria</taxon>
        <taxon>Burkholderiales</taxon>
        <taxon>Sphaerotilaceae</taxon>
        <taxon>Roseateles</taxon>
    </lineage>
</organism>
<feature type="domain" description="Multidrug resistance protein MdtA-like alpha-helical hairpin" evidence="2">
    <location>
        <begin position="112"/>
        <end position="175"/>
    </location>
</feature>
<dbReference type="InterPro" id="IPR006143">
    <property type="entry name" value="RND_pump_MFP"/>
</dbReference>
<dbReference type="GO" id="GO:0015562">
    <property type="term" value="F:efflux transmembrane transporter activity"/>
    <property type="evidence" value="ECO:0007669"/>
    <property type="project" value="TreeGrafter"/>
</dbReference>
<gene>
    <name evidence="4" type="ORF">HNP55_003116</name>
</gene>
<protein>
    <submittedName>
        <fullName evidence="4">RND family efflux transporter MFP subunit</fullName>
    </submittedName>
</protein>
<feature type="domain" description="Multidrug resistance protein MdtA-like C-terminal permuted SH3" evidence="3">
    <location>
        <begin position="303"/>
        <end position="358"/>
    </location>
</feature>
<sequence>MNRTPPSFARRSAVALGLLMGSGWLAWLVAPALPVRAQSQAAAPLASYQLKAGGLQRSSSFDGVVEAVRQTVLAAQVAGAIVQIDVKVGDRVAKGQVLLRVDARAAQEAAQASEAQAQAARASLQLATRDFERQQQLFKQRYISQAALEQAESQFKATQAQLNAQLAQAGGARTQTHLHVLRSPYEGIVSELPVALGDMALPGRPLLTLYDPSALRVTVHLPQSVVAGLSAKPSFSLDLNGQSGVQPSQVQILPRVDANTHTVQLRLDLPRTGSTGLSQAYAPGLFARVWLSDSGSAPAGQQLLLPRSAVLRRAELQAAYVLNEQGRPLLRQLRLGAAQGEWVEVLSGLSAGERVATDPAAAARVLHSPKP</sequence>
<evidence type="ECO:0000313" key="5">
    <source>
        <dbReference type="Proteomes" id="UP000562027"/>
    </source>
</evidence>
<comment type="similarity">
    <text evidence="1">Belongs to the membrane fusion protein (MFP) (TC 8.A.1) family.</text>
</comment>
<comment type="caution">
    <text evidence="4">The sequence shown here is derived from an EMBL/GenBank/DDBJ whole genome shotgun (WGS) entry which is preliminary data.</text>
</comment>
<evidence type="ECO:0000256" key="1">
    <source>
        <dbReference type="ARBA" id="ARBA00009477"/>
    </source>
</evidence>
<keyword evidence="5" id="KW-1185">Reference proteome</keyword>
<dbReference type="Proteomes" id="UP000562027">
    <property type="component" value="Unassembled WGS sequence"/>
</dbReference>
<dbReference type="Gene3D" id="2.40.50.100">
    <property type="match status" value="1"/>
</dbReference>
<dbReference type="Pfam" id="PF25876">
    <property type="entry name" value="HH_MFP_RND"/>
    <property type="match status" value="1"/>
</dbReference>
<dbReference type="NCBIfam" id="TIGR01730">
    <property type="entry name" value="RND_mfp"/>
    <property type="match status" value="1"/>
</dbReference>
<accession>A0A840LD53</accession>
<proteinExistence type="inferred from homology"/>
<dbReference type="EMBL" id="JACHLP010000006">
    <property type="protein sequence ID" value="MBB4844572.1"/>
    <property type="molecule type" value="Genomic_DNA"/>
</dbReference>
<dbReference type="RefSeq" id="WP_184301163.1">
    <property type="nucleotide sequence ID" value="NZ_JACHLP010000006.1"/>
</dbReference>
<dbReference type="Gene3D" id="1.10.287.470">
    <property type="entry name" value="Helix hairpin bin"/>
    <property type="match status" value="1"/>
</dbReference>
<dbReference type="InterPro" id="IPR058627">
    <property type="entry name" value="MdtA-like_C"/>
</dbReference>
<evidence type="ECO:0000259" key="3">
    <source>
        <dbReference type="Pfam" id="PF25967"/>
    </source>
</evidence>
<name>A0A840LD53_9BURK</name>
<dbReference type="PANTHER" id="PTHR30469:SF18">
    <property type="entry name" value="RESISTANCE-NODULATION-CELL DIVISION (RND) EFFLUX MEMBRANE FUSION PROTEIN-RELATED"/>
    <property type="match status" value="1"/>
</dbReference>
<evidence type="ECO:0000259" key="2">
    <source>
        <dbReference type="Pfam" id="PF25876"/>
    </source>
</evidence>